<organism evidence="1">
    <name type="scientific">Podoviridae sp. ctylN24</name>
    <dbReference type="NCBI Taxonomy" id="2827756"/>
    <lineage>
        <taxon>Viruses</taxon>
        <taxon>Duplodnaviria</taxon>
        <taxon>Heunggongvirae</taxon>
        <taxon>Uroviricota</taxon>
        <taxon>Caudoviricetes</taxon>
    </lineage>
</organism>
<sequence length="133" mass="14668">MNQTKHTELFPLGKHNITSITFTTPAFIAGFHLSPDEYETDDVTGKETGNKRAGDYITFERLLFDGVYDINCGARINEAGIAAAAAVRNECGEEVHLDYCHNALWLTDPGIYRAVFHGNAREQAAVIMYNGGN</sequence>
<name>A0A8S5SYD3_9CAUD</name>
<protein>
    <submittedName>
        <fullName evidence="1">Uncharacterized protein</fullName>
    </submittedName>
</protein>
<dbReference type="EMBL" id="BK032697">
    <property type="protein sequence ID" value="DAF55695.1"/>
    <property type="molecule type" value="Genomic_DNA"/>
</dbReference>
<accession>A0A8S5SYD3</accession>
<proteinExistence type="predicted"/>
<evidence type="ECO:0000313" key="1">
    <source>
        <dbReference type="EMBL" id="DAF55695.1"/>
    </source>
</evidence>
<reference evidence="1" key="1">
    <citation type="journal article" date="2021" name="Proc. Natl. Acad. Sci. U.S.A.">
        <title>A Catalog of Tens of Thousands of Viruses from Human Metagenomes Reveals Hidden Associations with Chronic Diseases.</title>
        <authorList>
            <person name="Tisza M.J."/>
            <person name="Buck C.B."/>
        </authorList>
    </citation>
    <scope>NUCLEOTIDE SEQUENCE</scope>
    <source>
        <strain evidence="1">CtylN24</strain>
    </source>
</reference>